<evidence type="ECO:0000256" key="2">
    <source>
        <dbReference type="SAM" id="SignalP"/>
    </source>
</evidence>
<reference evidence="3 4" key="1">
    <citation type="journal article" date="2012" name="BMC Genomics">
        <title>Comparative genomic analysis and phylogenetic position of Theileria equi.</title>
        <authorList>
            <person name="Kappmeyer L.S."/>
            <person name="Thiagarajan M."/>
            <person name="Herndon D.R."/>
            <person name="Ramsay J.D."/>
            <person name="Caler E."/>
            <person name="Djikeng A."/>
            <person name="Gillespie J.J."/>
            <person name="Lau A.O."/>
            <person name="Roalson E.H."/>
            <person name="Silva J.C."/>
            <person name="Silva M.G."/>
            <person name="Suarez C.E."/>
            <person name="Ueti M.W."/>
            <person name="Nene V.M."/>
            <person name="Mealey R.H."/>
            <person name="Knowles D.P."/>
            <person name="Brayton K.A."/>
        </authorList>
    </citation>
    <scope>NUCLEOTIDE SEQUENCE [LARGE SCALE GENOMIC DNA]</scope>
    <source>
        <strain evidence="3 4">WA</strain>
    </source>
</reference>
<feature type="chain" id="PRO_5003952166" description="Signal peptide containing protein" evidence="2">
    <location>
        <begin position="19"/>
        <end position="619"/>
    </location>
</feature>
<dbReference type="Pfam" id="PF04385">
    <property type="entry name" value="FAINT"/>
    <property type="match status" value="2"/>
</dbReference>
<evidence type="ECO:0008006" key="5">
    <source>
        <dbReference type="Google" id="ProtNLM"/>
    </source>
</evidence>
<feature type="signal peptide" evidence="2">
    <location>
        <begin position="1"/>
        <end position="18"/>
    </location>
</feature>
<evidence type="ECO:0000256" key="1">
    <source>
        <dbReference type="SAM" id="MobiDB-lite"/>
    </source>
</evidence>
<protein>
    <recommendedName>
        <fullName evidence="5">Signal peptide containing protein</fullName>
    </recommendedName>
</protein>
<evidence type="ECO:0000313" key="3">
    <source>
        <dbReference type="EMBL" id="EKX72150.1"/>
    </source>
</evidence>
<dbReference type="AlphaFoldDB" id="L1LA82"/>
<proteinExistence type="predicted"/>
<keyword evidence="4" id="KW-1185">Reference proteome</keyword>
<gene>
    <name evidence="3" type="ORF">BEWA_046140</name>
</gene>
<name>L1LA82_THEEQ</name>
<sequence>MNVITILYILSLVNFCRCGDDEGRSLPVSKPESTSQCASANRPPSSSGDSDEDEDSAPIILDLTNPNHDRVEVEKRQYTRLSHQQITPKQGFHIACVVNDDTTIWQSENDTRCIIVHFYSCKTCIISLWLKVKNETRIERLENVNGEWKNITLEQFSEKVGEINETGAFPESPGGPLQASPSLYGPIGVTNPYQRTGGQSKDAASAGSSDASDFILDISNPNRSLVTMRRVTSPTGVTSSVLIKIRGQNIIFVVEGDSPIWTARAGDDFRSCFIYEKEGHSPIMRIHPGRIPNKCFVKVGGRWMDIVNDDYETRFYKMDKGLPGDLQEGEAALSSSGSPNCFCAEQAEPVGASCSKESPGNVEGDDKQTTISPFGASTPGHTLDIANPDESLVSFFEYCYDRIHRRMIIPRRKYPVTRILNGQETVWEGDESHKCAQCIVYLKNGQPDIALVVKISPSGTRDEYYERINGEWFDCGGIHAEKIRAMRTIVEPKGDIVMRLEDKEDGEEKKVFSLELFGVPFSSHVPNPGYSVVEVKDGEETLWKASGDERCVFCELYHNELSFPLLLISVNDKNSKYFENICGMWMALPEEDFQSKILEMSLSRKLCTEWSAVPPKDED</sequence>
<dbReference type="EMBL" id="ACOU01000007">
    <property type="protein sequence ID" value="EKX72150.1"/>
    <property type="molecule type" value="Genomic_DNA"/>
</dbReference>
<feature type="region of interest" description="Disordered" evidence="1">
    <location>
        <begin position="27"/>
        <end position="61"/>
    </location>
</feature>
<dbReference type="KEGG" id="beq:BEWA_046140"/>
<dbReference type="InterPro" id="IPR007480">
    <property type="entry name" value="DUF529"/>
</dbReference>
<dbReference type="RefSeq" id="XP_004831602.1">
    <property type="nucleotide sequence ID" value="XM_004831545.1"/>
</dbReference>
<accession>L1LA82</accession>
<dbReference type="Proteomes" id="UP000031512">
    <property type="component" value="Unassembled WGS sequence"/>
</dbReference>
<dbReference type="VEuPathDB" id="PiroplasmaDB:BEWA_046140"/>
<dbReference type="GeneID" id="15804241"/>
<keyword evidence="2" id="KW-0732">Signal</keyword>
<feature type="compositionally biased region" description="Polar residues" evidence="1">
    <location>
        <begin position="31"/>
        <end position="44"/>
    </location>
</feature>
<comment type="caution">
    <text evidence="3">The sequence shown here is derived from an EMBL/GenBank/DDBJ whole genome shotgun (WGS) entry which is preliminary data.</text>
</comment>
<organism evidence="3 4">
    <name type="scientific">Theileria equi strain WA</name>
    <dbReference type="NCBI Taxonomy" id="1537102"/>
    <lineage>
        <taxon>Eukaryota</taxon>
        <taxon>Sar</taxon>
        <taxon>Alveolata</taxon>
        <taxon>Apicomplexa</taxon>
        <taxon>Aconoidasida</taxon>
        <taxon>Piroplasmida</taxon>
        <taxon>Theileriidae</taxon>
        <taxon>Theileria</taxon>
    </lineage>
</organism>
<evidence type="ECO:0000313" key="4">
    <source>
        <dbReference type="Proteomes" id="UP000031512"/>
    </source>
</evidence>